<evidence type="ECO:0000313" key="1">
    <source>
        <dbReference type="EMBL" id="GAK54592.1"/>
    </source>
</evidence>
<sequence>MNVEIIVSRHFQKEAKRLLKKYPSLKQELERLQSELMLNPTTGTPLGQSCYKIRIAIQSKGKGKSGGARVITHVLIALPILDEQRVYLLTIYDKSELSSIHDLDVKTLIQEARKENSD</sequence>
<reference evidence="1" key="1">
    <citation type="journal article" date="2015" name="PeerJ">
        <title>First genomic representation of candidate bacterial phylum KSB3 points to enhanced environmental sensing as a trigger of wastewater bulking.</title>
        <authorList>
            <person name="Sekiguchi Y."/>
            <person name="Ohashi A."/>
            <person name="Parks D.H."/>
            <person name="Yamauchi T."/>
            <person name="Tyson G.W."/>
            <person name="Hugenholtz P."/>
        </authorList>
    </citation>
    <scope>NUCLEOTIDE SEQUENCE [LARGE SCALE GENOMIC DNA]</scope>
</reference>
<dbReference type="EMBL" id="DF820462">
    <property type="protein sequence ID" value="GAK54592.1"/>
    <property type="molecule type" value="Genomic_DNA"/>
</dbReference>
<keyword evidence="2" id="KW-1185">Reference proteome</keyword>
<dbReference type="AlphaFoldDB" id="A0A081BT61"/>
<evidence type="ECO:0008006" key="3">
    <source>
        <dbReference type="Google" id="ProtNLM"/>
    </source>
</evidence>
<gene>
    <name evidence="1" type="ORF">U14_05879</name>
</gene>
<evidence type="ECO:0000313" key="2">
    <source>
        <dbReference type="Proteomes" id="UP000030700"/>
    </source>
</evidence>
<proteinExistence type="predicted"/>
<dbReference type="HOGENOM" id="CLU_110687_2_1_0"/>
<accession>A0A081BT61</accession>
<dbReference type="Proteomes" id="UP000030700">
    <property type="component" value="Unassembled WGS sequence"/>
</dbReference>
<name>A0A081BT61_9BACT</name>
<organism evidence="1">
    <name type="scientific">Candidatus Moduliflexus flocculans</name>
    <dbReference type="NCBI Taxonomy" id="1499966"/>
    <lineage>
        <taxon>Bacteria</taxon>
        <taxon>Candidatus Moduliflexota</taxon>
        <taxon>Candidatus Moduliflexia</taxon>
        <taxon>Candidatus Moduliflexales</taxon>
        <taxon>Candidatus Moduliflexaceae</taxon>
    </lineage>
</organism>
<protein>
    <recommendedName>
        <fullName evidence="3">Addiction module toxin RelE</fullName>
    </recommendedName>
</protein>
<dbReference type="STRING" id="1499966.U14_05879"/>